<organism evidence="3">
    <name type="scientific">Sesamum radiatum</name>
    <name type="common">Black benniseed</name>
    <dbReference type="NCBI Taxonomy" id="300843"/>
    <lineage>
        <taxon>Eukaryota</taxon>
        <taxon>Viridiplantae</taxon>
        <taxon>Streptophyta</taxon>
        <taxon>Embryophyta</taxon>
        <taxon>Tracheophyta</taxon>
        <taxon>Spermatophyta</taxon>
        <taxon>Magnoliopsida</taxon>
        <taxon>eudicotyledons</taxon>
        <taxon>Gunneridae</taxon>
        <taxon>Pentapetalae</taxon>
        <taxon>asterids</taxon>
        <taxon>lamiids</taxon>
        <taxon>Lamiales</taxon>
        <taxon>Pedaliaceae</taxon>
        <taxon>Sesamum</taxon>
    </lineage>
</organism>
<evidence type="ECO:0000313" key="3">
    <source>
        <dbReference type="EMBL" id="KAL0315376.1"/>
    </source>
</evidence>
<dbReference type="PANTHER" id="PTHR47592:SF27">
    <property type="entry name" value="OS08G0421700 PROTEIN"/>
    <property type="match status" value="1"/>
</dbReference>
<dbReference type="Pfam" id="PF22936">
    <property type="entry name" value="Pol_BBD"/>
    <property type="match status" value="1"/>
</dbReference>
<reference evidence="3" key="2">
    <citation type="journal article" date="2024" name="Plant">
        <title>Genomic evolution and insights into agronomic trait innovations of Sesamum species.</title>
        <authorList>
            <person name="Miao H."/>
            <person name="Wang L."/>
            <person name="Qu L."/>
            <person name="Liu H."/>
            <person name="Sun Y."/>
            <person name="Le M."/>
            <person name="Wang Q."/>
            <person name="Wei S."/>
            <person name="Zheng Y."/>
            <person name="Lin W."/>
            <person name="Duan Y."/>
            <person name="Cao H."/>
            <person name="Xiong S."/>
            <person name="Wang X."/>
            <person name="Wei L."/>
            <person name="Li C."/>
            <person name="Ma Q."/>
            <person name="Ju M."/>
            <person name="Zhao R."/>
            <person name="Li G."/>
            <person name="Mu C."/>
            <person name="Tian Q."/>
            <person name="Mei H."/>
            <person name="Zhang T."/>
            <person name="Gao T."/>
            <person name="Zhang H."/>
        </authorList>
    </citation>
    <scope>NUCLEOTIDE SEQUENCE</scope>
    <source>
        <strain evidence="3">G02</strain>
    </source>
</reference>
<reference evidence="3" key="1">
    <citation type="submission" date="2020-06" db="EMBL/GenBank/DDBJ databases">
        <authorList>
            <person name="Li T."/>
            <person name="Hu X."/>
            <person name="Zhang T."/>
            <person name="Song X."/>
            <person name="Zhang H."/>
            <person name="Dai N."/>
            <person name="Sheng W."/>
            <person name="Hou X."/>
            <person name="Wei L."/>
        </authorList>
    </citation>
    <scope>NUCLEOTIDE SEQUENCE</scope>
    <source>
        <strain evidence="3">G02</strain>
        <tissue evidence="3">Leaf</tissue>
    </source>
</reference>
<sequence>MRRDCPKLKKQADEKRDDSSKSTNVVQNDDSDCGDGDSLSVSTNQYMDACILDSECSYHITSNREWFTSYRSGNSGSVYLGDDRCCNIVGIGEIRVKMYDGTVRTLSDVWHILDLKKNLISLGILHKNGFIPKSR</sequence>
<name>A0AAW2L802_SESRA</name>
<evidence type="ECO:0000256" key="1">
    <source>
        <dbReference type="SAM" id="MobiDB-lite"/>
    </source>
</evidence>
<comment type="caution">
    <text evidence="3">The sequence shown here is derived from an EMBL/GenBank/DDBJ whole genome shotgun (WGS) entry which is preliminary data.</text>
</comment>
<accession>A0AAW2L802</accession>
<dbReference type="InterPro" id="IPR054722">
    <property type="entry name" value="PolX-like_BBD"/>
</dbReference>
<dbReference type="AlphaFoldDB" id="A0AAW2L802"/>
<feature type="domain" description="Retrovirus-related Pol polyprotein from transposon TNT 1-94-like beta-barrel" evidence="2">
    <location>
        <begin position="51"/>
        <end position="130"/>
    </location>
</feature>
<feature type="compositionally biased region" description="Basic and acidic residues" evidence="1">
    <location>
        <begin position="1"/>
        <end position="20"/>
    </location>
</feature>
<protein>
    <recommendedName>
        <fullName evidence="2">Retrovirus-related Pol polyprotein from transposon TNT 1-94-like beta-barrel domain-containing protein</fullName>
    </recommendedName>
</protein>
<proteinExistence type="predicted"/>
<gene>
    <name evidence="3" type="ORF">Sradi_5415800</name>
</gene>
<evidence type="ECO:0000259" key="2">
    <source>
        <dbReference type="Pfam" id="PF22936"/>
    </source>
</evidence>
<dbReference type="EMBL" id="JACGWJ010000025">
    <property type="protein sequence ID" value="KAL0315376.1"/>
    <property type="molecule type" value="Genomic_DNA"/>
</dbReference>
<feature type="region of interest" description="Disordered" evidence="1">
    <location>
        <begin position="1"/>
        <end position="36"/>
    </location>
</feature>
<dbReference type="PANTHER" id="PTHR47592">
    <property type="entry name" value="PBF68 PROTEIN"/>
    <property type="match status" value="1"/>
</dbReference>